<comment type="caution">
    <text evidence="2">The sequence shown here is derived from an EMBL/GenBank/DDBJ whole genome shotgun (WGS) entry which is preliminary data.</text>
</comment>
<feature type="transmembrane region" description="Helical" evidence="1">
    <location>
        <begin position="12"/>
        <end position="32"/>
    </location>
</feature>
<accession>A0AAD7BEA3</accession>
<evidence type="ECO:0000313" key="2">
    <source>
        <dbReference type="EMBL" id="KAJ7618222.1"/>
    </source>
</evidence>
<reference evidence="2" key="1">
    <citation type="submission" date="2023-03" db="EMBL/GenBank/DDBJ databases">
        <title>Massive genome expansion in bonnet fungi (Mycena s.s.) driven by repeated elements and novel gene families across ecological guilds.</title>
        <authorList>
            <consortium name="Lawrence Berkeley National Laboratory"/>
            <person name="Harder C.B."/>
            <person name="Miyauchi S."/>
            <person name="Viragh M."/>
            <person name="Kuo A."/>
            <person name="Thoen E."/>
            <person name="Andreopoulos B."/>
            <person name="Lu D."/>
            <person name="Skrede I."/>
            <person name="Drula E."/>
            <person name="Henrissat B."/>
            <person name="Morin E."/>
            <person name="Kohler A."/>
            <person name="Barry K."/>
            <person name="LaButti K."/>
            <person name="Morin E."/>
            <person name="Salamov A."/>
            <person name="Lipzen A."/>
            <person name="Mereny Z."/>
            <person name="Hegedus B."/>
            <person name="Baldrian P."/>
            <person name="Stursova M."/>
            <person name="Weitz H."/>
            <person name="Taylor A."/>
            <person name="Grigoriev I.V."/>
            <person name="Nagy L.G."/>
            <person name="Martin F."/>
            <person name="Kauserud H."/>
        </authorList>
    </citation>
    <scope>NUCLEOTIDE SEQUENCE</scope>
    <source>
        <strain evidence="2">CBHHK067</strain>
    </source>
</reference>
<protein>
    <submittedName>
        <fullName evidence="2">Uncharacterized protein</fullName>
    </submittedName>
</protein>
<keyword evidence="1" id="KW-0472">Membrane</keyword>
<feature type="transmembrane region" description="Helical" evidence="1">
    <location>
        <begin position="38"/>
        <end position="62"/>
    </location>
</feature>
<proteinExistence type="predicted"/>
<dbReference type="Proteomes" id="UP001221757">
    <property type="component" value="Unassembled WGS sequence"/>
</dbReference>
<dbReference type="AlphaFoldDB" id="A0AAD7BEA3"/>
<dbReference type="EMBL" id="JARKIE010000758">
    <property type="protein sequence ID" value="KAJ7618222.1"/>
    <property type="molecule type" value="Genomic_DNA"/>
</dbReference>
<evidence type="ECO:0000313" key="3">
    <source>
        <dbReference type="Proteomes" id="UP001221757"/>
    </source>
</evidence>
<name>A0AAD7BEA3_MYCRO</name>
<gene>
    <name evidence="2" type="ORF">B0H17DRAFT_1114633</name>
</gene>
<keyword evidence="3" id="KW-1185">Reference proteome</keyword>
<organism evidence="2 3">
    <name type="scientific">Mycena rosella</name>
    <name type="common">Pink bonnet</name>
    <name type="synonym">Agaricus rosellus</name>
    <dbReference type="NCBI Taxonomy" id="1033263"/>
    <lineage>
        <taxon>Eukaryota</taxon>
        <taxon>Fungi</taxon>
        <taxon>Dikarya</taxon>
        <taxon>Basidiomycota</taxon>
        <taxon>Agaricomycotina</taxon>
        <taxon>Agaricomycetes</taxon>
        <taxon>Agaricomycetidae</taxon>
        <taxon>Agaricales</taxon>
        <taxon>Marasmiineae</taxon>
        <taxon>Mycenaceae</taxon>
        <taxon>Mycena</taxon>
    </lineage>
</organism>
<evidence type="ECO:0000256" key="1">
    <source>
        <dbReference type="SAM" id="Phobius"/>
    </source>
</evidence>
<keyword evidence="1" id="KW-1133">Transmembrane helix</keyword>
<sequence length="76" mass="8537">MLFCGGRLGYAWGWPLAVANPLVILSFLYIGVPHISPLAAAYLIHLMYSVRRIYSVFLFIVFSSQRLSRIAVTDCT</sequence>
<keyword evidence="1" id="KW-0812">Transmembrane</keyword>